<evidence type="ECO:0000313" key="3">
    <source>
        <dbReference type="Proteomes" id="UP000266841"/>
    </source>
</evidence>
<organism evidence="2 3">
    <name type="scientific">Thalassiosira oceanica</name>
    <name type="common">Marine diatom</name>
    <dbReference type="NCBI Taxonomy" id="159749"/>
    <lineage>
        <taxon>Eukaryota</taxon>
        <taxon>Sar</taxon>
        <taxon>Stramenopiles</taxon>
        <taxon>Ochrophyta</taxon>
        <taxon>Bacillariophyta</taxon>
        <taxon>Coscinodiscophyceae</taxon>
        <taxon>Thalassiosirophycidae</taxon>
        <taxon>Thalassiosirales</taxon>
        <taxon>Thalassiosiraceae</taxon>
        <taxon>Thalassiosira</taxon>
    </lineage>
</organism>
<name>K0R0R2_THAOC</name>
<feature type="non-terminal residue" evidence="2">
    <location>
        <position position="338"/>
    </location>
</feature>
<keyword evidence="3" id="KW-1185">Reference proteome</keyword>
<feature type="compositionally biased region" description="Basic and acidic residues" evidence="1">
    <location>
        <begin position="118"/>
        <end position="128"/>
    </location>
</feature>
<proteinExistence type="predicted"/>
<reference evidence="2 3" key="1">
    <citation type="journal article" date="2012" name="Genome Biol.">
        <title>Genome and low-iron response of an oceanic diatom adapted to chronic iron limitation.</title>
        <authorList>
            <person name="Lommer M."/>
            <person name="Specht M."/>
            <person name="Roy A.S."/>
            <person name="Kraemer L."/>
            <person name="Andreson R."/>
            <person name="Gutowska M.A."/>
            <person name="Wolf J."/>
            <person name="Bergner S.V."/>
            <person name="Schilhabel M.B."/>
            <person name="Klostermeier U.C."/>
            <person name="Beiko R.G."/>
            <person name="Rosenstiel P."/>
            <person name="Hippler M."/>
            <person name="Laroche J."/>
        </authorList>
    </citation>
    <scope>NUCLEOTIDE SEQUENCE [LARGE SCALE GENOMIC DNA]</scope>
    <source>
        <strain evidence="2 3">CCMP1005</strain>
    </source>
</reference>
<feature type="region of interest" description="Disordered" evidence="1">
    <location>
        <begin position="1"/>
        <end position="34"/>
    </location>
</feature>
<feature type="compositionally biased region" description="Low complexity" evidence="1">
    <location>
        <begin position="241"/>
        <end position="250"/>
    </location>
</feature>
<gene>
    <name evidence="2" type="ORF">THAOC_36130</name>
</gene>
<feature type="compositionally biased region" description="Basic and acidic residues" evidence="1">
    <location>
        <begin position="1"/>
        <end position="18"/>
    </location>
</feature>
<evidence type="ECO:0000313" key="2">
    <source>
        <dbReference type="EMBL" id="EJK45260.1"/>
    </source>
</evidence>
<feature type="region of interest" description="Disordered" evidence="1">
    <location>
        <begin position="98"/>
        <end position="319"/>
    </location>
</feature>
<feature type="compositionally biased region" description="Low complexity" evidence="1">
    <location>
        <begin position="105"/>
        <end position="117"/>
    </location>
</feature>
<accession>K0R0R2</accession>
<sequence length="338" mass="36136">MKIEVPDRPGKWLYREPSARGSRNGSSNGQGRPVRRAFIENSSAVSVRKCTLTGKMRPAAALESCRAGRTRQVVGFVRKVASRKALAELYKSLPIGEFRDGEGLAGRSSRCRAATSRRLLESSRRGEEEVTTATFDRELHNVTTPGEPSSRRGQQQEEEVTTETARQNSRDTPAGGELETGGASSGDRVVRPSAPRTPLHYASGGRRRSPSGLALRYRYEDEDEDESDESLSPPPRGAGRGPAPSLGSPSTVQQSHGRPGPTRTPTAERARRASGPVRRRQEGGEQSKTPGRAPRPVPGEDVVKGGGGGGRRPSPPPRVLFFATGPAGSCVGLRDAAA</sequence>
<evidence type="ECO:0000256" key="1">
    <source>
        <dbReference type="SAM" id="MobiDB-lite"/>
    </source>
</evidence>
<feature type="compositionally biased region" description="Low complexity" evidence="1">
    <location>
        <begin position="19"/>
        <end position="32"/>
    </location>
</feature>
<dbReference type="AlphaFoldDB" id="K0R0R2"/>
<dbReference type="Proteomes" id="UP000266841">
    <property type="component" value="Unassembled WGS sequence"/>
</dbReference>
<feature type="compositionally biased region" description="Polar residues" evidence="1">
    <location>
        <begin position="141"/>
        <end position="153"/>
    </location>
</feature>
<comment type="caution">
    <text evidence="2">The sequence shown here is derived from an EMBL/GenBank/DDBJ whole genome shotgun (WGS) entry which is preliminary data.</text>
</comment>
<feature type="compositionally biased region" description="Acidic residues" evidence="1">
    <location>
        <begin position="220"/>
        <end position="229"/>
    </location>
</feature>
<protein>
    <submittedName>
        <fullName evidence="2">Uncharacterized protein</fullName>
    </submittedName>
</protein>
<dbReference type="EMBL" id="AGNL01048648">
    <property type="protein sequence ID" value="EJK45260.1"/>
    <property type="molecule type" value="Genomic_DNA"/>
</dbReference>